<evidence type="ECO:0000259" key="7">
    <source>
        <dbReference type="PROSITE" id="PS51358"/>
    </source>
</evidence>
<evidence type="ECO:0000256" key="2">
    <source>
        <dbReference type="ARBA" id="ARBA00009211"/>
    </source>
</evidence>
<dbReference type="GO" id="GO:0030515">
    <property type="term" value="F:snoRNA binding"/>
    <property type="evidence" value="ECO:0007669"/>
    <property type="project" value="InterPro"/>
</dbReference>
<organism evidence="8">
    <name type="scientific">Pseudo-nitzschia australis</name>
    <dbReference type="NCBI Taxonomy" id="44445"/>
    <lineage>
        <taxon>Eukaryota</taxon>
        <taxon>Sar</taxon>
        <taxon>Stramenopiles</taxon>
        <taxon>Ochrophyta</taxon>
        <taxon>Bacillariophyta</taxon>
        <taxon>Bacillariophyceae</taxon>
        <taxon>Bacillariophycidae</taxon>
        <taxon>Bacillariales</taxon>
        <taxon>Bacillariaceae</taxon>
        <taxon>Pseudo-nitzschia</taxon>
    </lineage>
</organism>
<evidence type="ECO:0000256" key="5">
    <source>
        <dbReference type="ARBA" id="ARBA00040742"/>
    </source>
</evidence>
<evidence type="ECO:0000313" key="8">
    <source>
        <dbReference type="EMBL" id="CAE0709668.1"/>
    </source>
</evidence>
<dbReference type="Gene3D" id="1.10.287.4070">
    <property type="match status" value="1"/>
</dbReference>
<protein>
    <recommendedName>
        <fullName evidence="5">Nucleolar protein 56</fullName>
    </recommendedName>
</protein>
<evidence type="ECO:0000256" key="4">
    <source>
        <dbReference type="ARBA" id="ARBA00023242"/>
    </source>
</evidence>
<dbReference type="InterPro" id="IPR002687">
    <property type="entry name" value="Nop_dom"/>
</dbReference>
<accession>A0A7S4EFA3</accession>
<dbReference type="Pfam" id="PF08156">
    <property type="entry name" value="NOP5NT"/>
    <property type="match status" value="1"/>
</dbReference>
<dbReference type="Pfam" id="PF01798">
    <property type="entry name" value="Nop"/>
    <property type="match status" value="1"/>
</dbReference>
<dbReference type="Gene3D" id="1.10.246.90">
    <property type="entry name" value="Nop domain"/>
    <property type="match status" value="1"/>
</dbReference>
<feature type="domain" description="Nop" evidence="7">
    <location>
        <begin position="304"/>
        <end position="422"/>
    </location>
</feature>
<dbReference type="SUPFAM" id="SSF89124">
    <property type="entry name" value="Nop domain"/>
    <property type="match status" value="1"/>
</dbReference>
<dbReference type="InterPro" id="IPR045056">
    <property type="entry name" value="Nop56/Nop58"/>
</dbReference>
<evidence type="ECO:0000256" key="6">
    <source>
        <dbReference type="SAM" id="MobiDB-lite"/>
    </source>
</evidence>
<proteinExistence type="inferred from homology"/>
<dbReference type="GO" id="GO:0032040">
    <property type="term" value="C:small-subunit processome"/>
    <property type="evidence" value="ECO:0007669"/>
    <property type="project" value="InterPro"/>
</dbReference>
<dbReference type="PANTHER" id="PTHR10894">
    <property type="entry name" value="NUCLEOLAR PROTEIN 5 NUCLEOLAR PROTEIN NOP5 NOP58"/>
    <property type="match status" value="1"/>
</dbReference>
<evidence type="ECO:0000256" key="3">
    <source>
        <dbReference type="ARBA" id="ARBA00022517"/>
    </source>
</evidence>
<evidence type="ECO:0000256" key="1">
    <source>
        <dbReference type="ARBA" id="ARBA00004604"/>
    </source>
</evidence>
<dbReference type="GO" id="GO:0031428">
    <property type="term" value="C:box C/D methylation guide snoRNP complex"/>
    <property type="evidence" value="ECO:0007669"/>
    <property type="project" value="InterPro"/>
</dbReference>
<comment type="similarity">
    <text evidence="2">Belongs to the NOP5/NOP56 family.</text>
</comment>
<dbReference type="PROSITE" id="PS51358">
    <property type="entry name" value="NOP"/>
    <property type="match status" value="1"/>
</dbReference>
<dbReference type="SMART" id="SM00931">
    <property type="entry name" value="NOSIC"/>
    <property type="match status" value="1"/>
</dbReference>
<dbReference type="InterPro" id="IPR012974">
    <property type="entry name" value="NOP58/56_N"/>
</dbReference>
<comment type="subcellular location">
    <subcellularLocation>
        <location evidence="1">Nucleus</location>
        <location evidence="1">Nucleolus</location>
    </subcellularLocation>
</comment>
<reference evidence="8" key="1">
    <citation type="submission" date="2021-01" db="EMBL/GenBank/DDBJ databases">
        <authorList>
            <person name="Corre E."/>
            <person name="Pelletier E."/>
            <person name="Niang G."/>
            <person name="Scheremetjew M."/>
            <person name="Finn R."/>
            <person name="Kale V."/>
            <person name="Holt S."/>
            <person name="Cochrane G."/>
            <person name="Meng A."/>
            <person name="Brown T."/>
            <person name="Cohen L."/>
        </authorList>
    </citation>
    <scope>NUCLEOTIDE SEQUENCE</scope>
    <source>
        <strain evidence="8">10249 10 AB</strain>
    </source>
</reference>
<dbReference type="InterPro" id="IPR042239">
    <property type="entry name" value="Nop_C"/>
</dbReference>
<dbReference type="AlphaFoldDB" id="A0A7S4EFA3"/>
<dbReference type="FunFam" id="1.10.246.90:FF:000001">
    <property type="entry name" value="Nucleolar protein 56"/>
    <property type="match status" value="1"/>
</dbReference>
<feature type="compositionally biased region" description="Basic residues" evidence="6">
    <location>
        <begin position="505"/>
        <end position="527"/>
    </location>
</feature>
<feature type="compositionally biased region" description="Basic residues" evidence="6">
    <location>
        <begin position="461"/>
        <end position="472"/>
    </location>
</feature>
<dbReference type="InterPro" id="IPR012976">
    <property type="entry name" value="NOSIC"/>
</dbReference>
<dbReference type="PANTHER" id="PTHR10894:SF0">
    <property type="entry name" value="NUCLEOLAR PROTEIN 56"/>
    <property type="match status" value="1"/>
</dbReference>
<sequence length="527" mass="58549">MADSKTLFTLSESAAGYALFEVVAFEEIGSLLEGSMDTVTDIKRFGRALKLKAFLPFETAQQALENANAISEHAMTEALRDFLEMNLPKKSKKYSLGVIDPALATAISEGLGGISCRSDDTVREIMRGCRMHLNTFVKGLEGGASEKAQLGLGHSYSRSKVKFNPARSDNMIIQSIALLDQMDKDLNTFAMRVREWYSWHFPELKDIVKDNIMFARAAAYIQDKTTICTKSEDDEKEDKMPGLTEIVGDEDTAKAVQAAAKTSMGMECSAVDMVNIINFTQRMVKLAEFRKNLSNYLTEKMGIVAPNLSALIGDTVAARLISKAGSLTNLAKAPASTVQILGAEKALFRALKTKGNTPKYGLIYHSTFIGRADAKNKGRISRYLANKCSIATRIDSFSDEPNRLYGEKLRDQVEERLKFYETGAAPRRNIDVMQEVAKQLKVDDGDDSDEEMAEVKTPSKKDKKKKDKKRKSSGGDEDEEMKTPKKAKKSSDSDEDEEHKTPKKSEKKAKKDKKSAKKEKKKRKSSS</sequence>
<dbReference type="FunFam" id="1.10.287.4070:FF:000002">
    <property type="entry name" value="Nucleolar protein 56"/>
    <property type="match status" value="1"/>
</dbReference>
<gene>
    <name evidence="8" type="ORF">PAUS00366_LOCUS2388</name>
</gene>
<dbReference type="GO" id="GO:0042254">
    <property type="term" value="P:ribosome biogenesis"/>
    <property type="evidence" value="ECO:0007669"/>
    <property type="project" value="UniProtKB-KW"/>
</dbReference>
<dbReference type="InterPro" id="IPR036070">
    <property type="entry name" value="Nop_dom_sf"/>
</dbReference>
<keyword evidence="3" id="KW-0690">Ribosome biogenesis</keyword>
<dbReference type="EMBL" id="HBIX01003139">
    <property type="protein sequence ID" value="CAE0709668.1"/>
    <property type="molecule type" value="Transcribed_RNA"/>
</dbReference>
<feature type="region of interest" description="Disordered" evidence="6">
    <location>
        <begin position="441"/>
        <end position="527"/>
    </location>
</feature>
<name>A0A7S4EFA3_9STRA</name>
<keyword evidence="4" id="KW-0539">Nucleus</keyword>